<proteinExistence type="predicted"/>
<feature type="compositionally biased region" description="Low complexity" evidence="1">
    <location>
        <begin position="29"/>
        <end position="44"/>
    </location>
</feature>
<dbReference type="RefSeq" id="WP_089744474.1">
    <property type="nucleotide sequence ID" value="NZ_FNHD01000010.1"/>
</dbReference>
<evidence type="ECO:0000256" key="1">
    <source>
        <dbReference type="SAM" id="MobiDB-lite"/>
    </source>
</evidence>
<dbReference type="Proteomes" id="UP000290013">
    <property type="component" value="Chromosome"/>
</dbReference>
<dbReference type="STRING" id="1141221.SAMN05216273_110124"/>
<reference evidence="3 5" key="2">
    <citation type="submission" date="2019-02" db="EMBL/GenBank/DDBJ databases">
        <authorList>
            <consortium name="Pathogen Informatics"/>
        </authorList>
    </citation>
    <scope>NUCLEOTIDE SEQUENCE [LARGE SCALE GENOMIC DNA]</scope>
    <source>
        <strain evidence="3 5">3012STDY6944375</strain>
    </source>
</reference>
<dbReference type="Proteomes" id="UP000199242">
    <property type="component" value="Unassembled WGS sequence"/>
</dbReference>
<dbReference type="KEGG" id="ctai:NCTC12078_00751"/>
<evidence type="ECO:0000313" key="5">
    <source>
        <dbReference type="Proteomes" id="UP000290013"/>
    </source>
</evidence>
<organism evidence="3 5">
    <name type="scientific">Chryseobacterium taihuense</name>
    <dbReference type="NCBI Taxonomy" id="1141221"/>
    <lineage>
        <taxon>Bacteria</taxon>
        <taxon>Pseudomonadati</taxon>
        <taxon>Bacteroidota</taxon>
        <taxon>Flavobacteriia</taxon>
        <taxon>Flavobacteriales</taxon>
        <taxon>Weeksellaceae</taxon>
        <taxon>Chryseobacterium group</taxon>
        <taxon>Chryseobacterium</taxon>
    </lineage>
</organism>
<sequence length="75" mass="8108">MKTYFFSALILGLTVISCSKEKTQVDNQSDTMTSADMSTDTSMALPPSDTAALNAQGRPDSSQMMRDSVASPNRR</sequence>
<dbReference type="EMBL" id="LR215974">
    <property type="protein sequence ID" value="VFB02770.1"/>
    <property type="molecule type" value="Genomic_DNA"/>
</dbReference>
<dbReference type="EMBL" id="FNHD01000010">
    <property type="protein sequence ID" value="SDM00975.1"/>
    <property type="molecule type" value="Genomic_DNA"/>
</dbReference>
<dbReference type="PROSITE" id="PS51257">
    <property type="entry name" value="PROKAR_LIPOPROTEIN"/>
    <property type="match status" value="1"/>
</dbReference>
<evidence type="ECO:0000313" key="4">
    <source>
        <dbReference type="Proteomes" id="UP000199242"/>
    </source>
</evidence>
<accession>A0A1G9PS82</accession>
<name>A0A1G9PS82_9FLAO</name>
<dbReference type="AlphaFoldDB" id="A0A1G9PS82"/>
<evidence type="ECO:0000313" key="3">
    <source>
        <dbReference type="EMBL" id="VFB02770.1"/>
    </source>
</evidence>
<evidence type="ECO:0008006" key="6">
    <source>
        <dbReference type="Google" id="ProtNLM"/>
    </source>
</evidence>
<feature type="region of interest" description="Disordered" evidence="1">
    <location>
        <begin position="21"/>
        <end position="75"/>
    </location>
</feature>
<evidence type="ECO:0000313" key="2">
    <source>
        <dbReference type="EMBL" id="SDM00975.1"/>
    </source>
</evidence>
<keyword evidence="4" id="KW-1185">Reference proteome</keyword>
<accession>A0A4U8WC10</accession>
<dbReference type="OrthoDB" id="1264542at2"/>
<gene>
    <name evidence="3" type="ORF">NCTC12078_00751</name>
    <name evidence="2" type="ORF">SAMN05216273_110124</name>
</gene>
<protein>
    <recommendedName>
        <fullName evidence="6">Cytochrome C551</fullName>
    </recommendedName>
</protein>
<reference evidence="2 4" key="1">
    <citation type="submission" date="2016-10" db="EMBL/GenBank/DDBJ databases">
        <authorList>
            <person name="Varghese N."/>
            <person name="Submissions S."/>
        </authorList>
    </citation>
    <scope>NUCLEOTIDE SEQUENCE [LARGE SCALE GENOMIC DNA]</scope>
    <source>
        <strain evidence="2 4">CGMCC 1.10941</strain>
    </source>
</reference>